<evidence type="ECO:0000313" key="3">
    <source>
        <dbReference type="Proteomes" id="UP000054854"/>
    </source>
</evidence>
<sequence>MIFSSPTSGDIAALILKIEFKEQLNKCKESLNTQDKQEDQPTHFEKRDNEVRFRYKKRRVKDLNGAFSEVQINRICFTK</sequence>
<dbReference type="AlphaFoldDB" id="A0A378IJ70"/>
<dbReference type="EMBL" id="UGNX01000001">
    <property type="protein sequence ID" value="STX35219.1"/>
    <property type="molecule type" value="Genomic_DNA"/>
</dbReference>
<evidence type="ECO:0000313" key="4">
    <source>
        <dbReference type="Proteomes" id="UP000255316"/>
    </source>
</evidence>
<evidence type="ECO:0000313" key="1">
    <source>
        <dbReference type="EMBL" id="KTC78631.1"/>
    </source>
</evidence>
<reference evidence="1 3" key="1">
    <citation type="submission" date="2015-11" db="EMBL/GenBank/DDBJ databases">
        <title>Genomic analysis of 38 Legionella species identifies large and diverse effector repertoires.</title>
        <authorList>
            <person name="Burstein D."/>
            <person name="Amaro F."/>
            <person name="Zusman T."/>
            <person name="Lifshitz Z."/>
            <person name="Cohen O."/>
            <person name="Gilbert J.A."/>
            <person name="Pupko T."/>
            <person name="Shuman H.A."/>
            <person name="Segal G."/>
        </authorList>
    </citation>
    <scope>NUCLEOTIDE SEQUENCE [LARGE SCALE GENOMIC DNA]</scope>
    <source>
        <strain evidence="1 3">CDC#72-OH-14</strain>
    </source>
</reference>
<dbReference type="Proteomes" id="UP000255316">
    <property type="component" value="Unassembled WGS sequence"/>
</dbReference>
<dbReference type="STRING" id="28085.Lcin_3246"/>
<keyword evidence="3" id="KW-1185">Reference proteome</keyword>
<reference evidence="2 4" key="2">
    <citation type="submission" date="2018-06" db="EMBL/GenBank/DDBJ databases">
        <authorList>
            <consortium name="Pathogen Informatics"/>
            <person name="Doyle S."/>
        </authorList>
    </citation>
    <scope>NUCLEOTIDE SEQUENCE [LARGE SCALE GENOMIC DNA]</scope>
    <source>
        <strain evidence="2 4">NCTC12438</strain>
    </source>
</reference>
<organism evidence="2 4">
    <name type="scientific">Legionella cincinnatiensis</name>
    <dbReference type="NCBI Taxonomy" id="28085"/>
    <lineage>
        <taxon>Bacteria</taxon>
        <taxon>Pseudomonadati</taxon>
        <taxon>Pseudomonadota</taxon>
        <taxon>Gammaproteobacteria</taxon>
        <taxon>Legionellales</taxon>
        <taxon>Legionellaceae</taxon>
        <taxon>Legionella</taxon>
    </lineage>
</organism>
<accession>A0A378IJ70</accession>
<dbReference type="RefSeq" id="WP_058466347.1">
    <property type="nucleotide sequence ID" value="NZ_CAAAHQ010000010.1"/>
</dbReference>
<dbReference type="EMBL" id="LNXX01000053">
    <property type="protein sequence ID" value="KTC78631.1"/>
    <property type="molecule type" value="Genomic_DNA"/>
</dbReference>
<gene>
    <name evidence="1" type="ORF">Lcin_3246</name>
    <name evidence="2" type="ORF">NCTC12438_01831</name>
</gene>
<evidence type="ECO:0000313" key="2">
    <source>
        <dbReference type="EMBL" id="STX35219.1"/>
    </source>
</evidence>
<protein>
    <submittedName>
        <fullName evidence="2">Uncharacterized protein</fullName>
    </submittedName>
</protein>
<name>A0A378IJ70_9GAMM</name>
<dbReference type="Proteomes" id="UP000054854">
    <property type="component" value="Unassembled WGS sequence"/>
</dbReference>
<proteinExistence type="predicted"/>